<name>A0AAD9ZCP1_9LECA</name>
<feature type="region of interest" description="Disordered" evidence="1">
    <location>
        <begin position="1"/>
        <end position="48"/>
    </location>
</feature>
<dbReference type="Proteomes" id="UP001276659">
    <property type="component" value="Unassembled WGS sequence"/>
</dbReference>
<comment type="caution">
    <text evidence="2">The sequence shown here is derived from an EMBL/GenBank/DDBJ whole genome shotgun (WGS) entry which is preliminary data.</text>
</comment>
<organism evidence="2 3">
    <name type="scientific">Lepraria neglecta</name>
    <dbReference type="NCBI Taxonomy" id="209136"/>
    <lineage>
        <taxon>Eukaryota</taxon>
        <taxon>Fungi</taxon>
        <taxon>Dikarya</taxon>
        <taxon>Ascomycota</taxon>
        <taxon>Pezizomycotina</taxon>
        <taxon>Lecanoromycetes</taxon>
        <taxon>OSLEUM clade</taxon>
        <taxon>Lecanoromycetidae</taxon>
        <taxon>Lecanorales</taxon>
        <taxon>Lecanorineae</taxon>
        <taxon>Stereocaulaceae</taxon>
        <taxon>Lepraria</taxon>
    </lineage>
</organism>
<evidence type="ECO:0000256" key="1">
    <source>
        <dbReference type="SAM" id="MobiDB-lite"/>
    </source>
</evidence>
<protein>
    <submittedName>
        <fullName evidence="2">Uncharacterized protein</fullName>
    </submittedName>
</protein>
<dbReference type="EMBL" id="JASNWA010000004">
    <property type="protein sequence ID" value="KAK3175881.1"/>
    <property type="molecule type" value="Genomic_DNA"/>
</dbReference>
<reference evidence="2" key="1">
    <citation type="submission" date="2022-11" db="EMBL/GenBank/DDBJ databases">
        <title>Chromosomal genome sequence assembly and mating type (MAT) locus characterization of the leprose asexual lichenized fungus Lepraria neglecta (Nyl.) Erichsen.</title>
        <authorList>
            <person name="Allen J.L."/>
            <person name="Pfeffer B."/>
        </authorList>
    </citation>
    <scope>NUCLEOTIDE SEQUENCE</scope>
    <source>
        <strain evidence="2">Allen 5258</strain>
    </source>
</reference>
<evidence type="ECO:0000313" key="2">
    <source>
        <dbReference type="EMBL" id="KAK3175881.1"/>
    </source>
</evidence>
<dbReference type="AlphaFoldDB" id="A0AAD9ZCP1"/>
<evidence type="ECO:0000313" key="3">
    <source>
        <dbReference type="Proteomes" id="UP001276659"/>
    </source>
</evidence>
<keyword evidence="3" id="KW-1185">Reference proteome</keyword>
<proteinExistence type="predicted"/>
<sequence length="73" mass="8270">MRSQKRKSMIATPAQLRTPAATLTPAEDPAPSKRIKREKAESPIEPKDVKSKKAIIEYVDHETTYELETHTHS</sequence>
<feature type="compositionally biased region" description="Basic and acidic residues" evidence="1">
    <location>
        <begin position="38"/>
        <end position="48"/>
    </location>
</feature>
<accession>A0AAD9ZCP1</accession>
<gene>
    <name evidence="2" type="ORF">OEA41_007203</name>
</gene>